<feature type="region of interest" description="Disordered" evidence="1">
    <location>
        <begin position="1"/>
        <end position="46"/>
    </location>
</feature>
<dbReference type="Gene3D" id="1.25.40.10">
    <property type="entry name" value="Tetratricopeptide repeat domain"/>
    <property type="match status" value="1"/>
</dbReference>
<proteinExistence type="predicted"/>
<dbReference type="Proteomes" id="UP000237347">
    <property type="component" value="Unassembled WGS sequence"/>
</dbReference>
<sequence length="162" mass="18253">MEQALSVPGNPLIKWPSLPHQPHCPPSHPINNPNPNQNLDPNVSQNDFSTISKLLTDPNISRGPALEAALDQTRVEPDPTLLQALFDRFDLSPKLLLFVWAEKHPGFQSPAMLFNSMINAERLWEATKMDDVKPSVVTYGILVEGYCWMRCAERAIGEKRRN</sequence>
<organism evidence="2 3">
    <name type="scientific">Quercus suber</name>
    <name type="common">Cork oak</name>
    <dbReference type="NCBI Taxonomy" id="58331"/>
    <lineage>
        <taxon>Eukaryota</taxon>
        <taxon>Viridiplantae</taxon>
        <taxon>Streptophyta</taxon>
        <taxon>Embryophyta</taxon>
        <taxon>Tracheophyta</taxon>
        <taxon>Spermatophyta</taxon>
        <taxon>Magnoliopsida</taxon>
        <taxon>eudicotyledons</taxon>
        <taxon>Gunneridae</taxon>
        <taxon>Pentapetalae</taxon>
        <taxon>rosids</taxon>
        <taxon>fabids</taxon>
        <taxon>Fagales</taxon>
        <taxon>Fagaceae</taxon>
        <taxon>Quercus</taxon>
    </lineage>
</organism>
<keyword evidence="3" id="KW-1185">Reference proteome</keyword>
<evidence type="ECO:0000313" key="3">
    <source>
        <dbReference type="Proteomes" id="UP000237347"/>
    </source>
</evidence>
<protein>
    <submittedName>
        <fullName evidence="2">Pentatricopeptide repeat-containing protein</fullName>
    </submittedName>
</protein>
<dbReference type="EMBL" id="PKMF04000161">
    <property type="protein sequence ID" value="KAK7846009.1"/>
    <property type="molecule type" value="Genomic_DNA"/>
</dbReference>
<feature type="compositionally biased region" description="Low complexity" evidence="1">
    <location>
        <begin position="29"/>
        <end position="42"/>
    </location>
</feature>
<dbReference type="InterPro" id="IPR011990">
    <property type="entry name" value="TPR-like_helical_dom_sf"/>
</dbReference>
<comment type="caution">
    <text evidence="2">The sequence shown here is derived from an EMBL/GenBank/DDBJ whole genome shotgun (WGS) entry which is preliminary data.</text>
</comment>
<evidence type="ECO:0000313" key="2">
    <source>
        <dbReference type="EMBL" id="KAK7846009.1"/>
    </source>
</evidence>
<gene>
    <name evidence="2" type="ORF">CFP56_008481</name>
</gene>
<reference evidence="2 3" key="1">
    <citation type="journal article" date="2018" name="Sci. Data">
        <title>The draft genome sequence of cork oak.</title>
        <authorList>
            <person name="Ramos A.M."/>
            <person name="Usie A."/>
            <person name="Barbosa P."/>
            <person name="Barros P.M."/>
            <person name="Capote T."/>
            <person name="Chaves I."/>
            <person name="Simoes F."/>
            <person name="Abreu I."/>
            <person name="Carrasquinho I."/>
            <person name="Faro C."/>
            <person name="Guimaraes J.B."/>
            <person name="Mendonca D."/>
            <person name="Nobrega F."/>
            <person name="Rodrigues L."/>
            <person name="Saibo N.J.M."/>
            <person name="Varela M.C."/>
            <person name="Egas C."/>
            <person name="Matos J."/>
            <person name="Miguel C.M."/>
            <person name="Oliveira M.M."/>
            <person name="Ricardo C.P."/>
            <person name="Goncalves S."/>
        </authorList>
    </citation>
    <scope>NUCLEOTIDE SEQUENCE [LARGE SCALE GENOMIC DNA]</scope>
    <source>
        <strain evidence="3">cv. HL8</strain>
    </source>
</reference>
<dbReference type="AlphaFoldDB" id="A0AAW0L359"/>
<name>A0AAW0L359_QUESU</name>
<accession>A0AAW0L359</accession>
<evidence type="ECO:0000256" key="1">
    <source>
        <dbReference type="SAM" id="MobiDB-lite"/>
    </source>
</evidence>